<dbReference type="SUPFAM" id="SSF53850">
    <property type="entry name" value="Periplasmic binding protein-like II"/>
    <property type="match status" value="1"/>
</dbReference>
<dbReference type="FunFam" id="1.10.10.10:FF:000001">
    <property type="entry name" value="LysR family transcriptional regulator"/>
    <property type="match status" value="1"/>
</dbReference>
<dbReference type="PANTHER" id="PTHR30346:SF0">
    <property type="entry name" value="HCA OPERON TRANSCRIPTIONAL ACTIVATOR HCAR"/>
    <property type="match status" value="1"/>
</dbReference>
<proteinExistence type="inferred from homology"/>
<keyword evidence="5" id="KW-0804">Transcription</keyword>
<dbReference type="Pfam" id="PF00126">
    <property type="entry name" value="HTH_1"/>
    <property type="match status" value="1"/>
</dbReference>
<protein>
    <recommendedName>
        <fullName evidence="6">Probable hydrogen peroxide-inducible genes activator</fullName>
    </recommendedName>
</protein>
<evidence type="ECO:0000256" key="5">
    <source>
        <dbReference type="ARBA" id="ARBA00023163"/>
    </source>
</evidence>
<dbReference type="InterPro" id="IPR036390">
    <property type="entry name" value="WH_DNA-bd_sf"/>
</dbReference>
<accession>A0A5Q5CGT5</accession>
<dbReference type="PROSITE" id="PS50931">
    <property type="entry name" value="HTH_LYSR"/>
    <property type="match status" value="1"/>
</dbReference>
<evidence type="ECO:0000259" key="8">
    <source>
        <dbReference type="PROSITE" id="PS50931"/>
    </source>
</evidence>
<comment type="function">
    <text evidence="7">Required for the induction the katG gene for catalase. Involved in the response to hydrogen peroxide.</text>
</comment>
<evidence type="ECO:0000256" key="3">
    <source>
        <dbReference type="ARBA" id="ARBA00023125"/>
    </source>
</evidence>
<reference evidence="9" key="1">
    <citation type="submission" date="2007-02" db="EMBL/GenBank/DDBJ databases">
        <title>Complete sequence of Mycobacterium sp. JLS.</title>
        <authorList>
            <consortium name="US DOE Joint Genome Institute"/>
            <person name="Copeland A."/>
            <person name="Lucas S."/>
            <person name="Lapidus A."/>
            <person name="Barry K."/>
            <person name="Detter J.C."/>
            <person name="Glavina del Rio T."/>
            <person name="Hammon N."/>
            <person name="Israni S."/>
            <person name="Dalin E."/>
            <person name="Tice H."/>
            <person name="Pitluck S."/>
            <person name="Chain P."/>
            <person name="Malfatti S."/>
            <person name="Shin M."/>
            <person name="Vergez L."/>
            <person name="Schmutz J."/>
            <person name="Larimer F."/>
            <person name="Land M."/>
            <person name="Hauser L."/>
            <person name="Kyrpides N."/>
            <person name="Mikhailova N."/>
            <person name="Miller C.D."/>
            <person name="Anderson A.J."/>
            <person name="Sims R.C."/>
            <person name="Richardson P."/>
        </authorList>
    </citation>
    <scope>NUCLEOTIDE SEQUENCE [LARGE SCALE GENOMIC DNA]</scope>
    <source>
        <strain evidence="9">JLS</strain>
    </source>
</reference>
<evidence type="ECO:0000256" key="4">
    <source>
        <dbReference type="ARBA" id="ARBA00023159"/>
    </source>
</evidence>
<evidence type="ECO:0000313" key="9">
    <source>
        <dbReference type="EMBL" id="ABN98420.1"/>
    </source>
</evidence>
<dbReference type="Gene3D" id="1.10.10.10">
    <property type="entry name" value="Winged helix-like DNA-binding domain superfamily/Winged helix DNA-binding domain"/>
    <property type="match status" value="1"/>
</dbReference>
<dbReference type="InterPro" id="IPR000847">
    <property type="entry name" value="LysR_HTH_N"/>
</dbReference>
<keyword evidence="2" id="KW-0805">Transcription regulation</keyword>
<dbReference type="GO" id="GO:0003677">
    <property type="term" value="F:DNA binding"/>
    <property type="evidence" value="ECO:0007669"/>
    <property type="project" value="UniProtKB-KW"/>
</dbReference>
<organism evidence="9">
    <name type="scientific">Mycobacterium sp. (strain JLS)</name>
    <dbReference type="NCBI Taxonomy" id="164757"/>
    <lineage>
        <taxon>Bacteria</taxon>
        <taxon>Bacillati</taxon>
        <taxon>Actinomycetota</taxon>
        <taxon>Actinomycetes</taxon>
        <taxon>Mycobacteriales</taxon>
        <taxon>Mycobacteriaceae</taxon>
        <taxon>Mycobacterium</taxon>
    </lineage>
</organism>
<keyword evidence="4" id="KW-0010">Activator</keyword>
<dbReference type="InterPro" id="IPR036388">
    <property type="entry name" value="WH-like_DNA-bd_sf"/>
</dbReference>
<dbReference type="GO" id="GO:0003700">
    <property type="term" value="F:DNA-binding transcription factor activity"/>
    <property type="evidence" value="ECO:0007669"/>
    <property type="project" value="InterPro"/>
</dbReference>
<gene>
    <name evidence="9" type="ordered locus">Mjls_2639</name>
</gene>
<dbReference type="SUPFAM" id="SSF46785">
    <property type="entry name" value="Winged helix' DNA-binding domain"/>
    <property type="match status" value="1"/>
</dbReference>
<dbReference type="AlphaFoldDB" id="A0A5Q5CGT5"/>
<keyword evidence="3" id="KW-0238">DNA-binding</keyword>
<name>A0A5Q5CGT5_MYCSJ</name>
<dbReference type="PANTHER" id="PTHR30346">
    <property type="entry name" value="TRANSCRIPTIONAL DUAL REGULATOR HCAR-RELATED"/>
    <property type="match status" value="1"/>
</dbReference>
<dbReference type="GO" id="GO:0032993">
    <property type="term" value="C:protein-DNA complex"/>
    <property type="evidence" value="ECO:0007669"/>
    <property type="project" value="TreeGrafter"/>
</dbReference>
<dbReference type="Pfam" id="PF03466">
    <property type="entry name" value="LysR_substrate"/>
    <property type="match status" value="1"/>
</dbReference>
<evidence type="ECO:0000256" key="6">
    <source>
        <dbReference type="ARBA" id="ARBA00040885"/>
    </source>
</evidence>
<evidence type="ECO:0000256" key="7">
    <source>
        <dbReference type="ARBA" id="ARBA00056658"/>
    </source>
</evidence>
<feature type="domain" description="HTH lysR-type" evidence="8">
    <location>
        <begin position="5"/>
        <end position="63"/>
    </location>
</feature>
<evidence type="ECO:0000256" key="1">
    <source>
        <dbReference type="ARBA" id="ARBA00009437"/>
    </source>
</evidence>
<dbReference type="InterPro" id="IPR005119">
    <property type="entry name" value="LysR_subst-bd"/>
</dbReference>
<dbReference type="EMBL" id="CP000580">
    <property type="protein sequence ID" value="ABN98420.1"/>
    <property type="molecule type" value="Genomic_DNA"/>
</dbReference>
<sequence length="314" mass="33860">MTVGFTLKQLEYFCAVAEHGSFSAAGARLHVSPSAVASSVGDLERVLATQLLVRRKAHGVSLTAAGSHTLKRARILLAEAREVELVRGEDGSRLAGPVSIGCYSTLAASVLPGLLEEFSALHPDVDLSFVDGGMDDLVPMLRRSALDLIITYRINLPVGVQEAVLYECDLHALLPGGHRLAEESAIDVQELAGENLILLDLPPSGRHTLDLLSAAGITPTIRHRTQNFELVRSLVARGLGYSLLIQKPRITHSYEGLSLVTRPLQPRLSREAVVCIWPAATRLTNRARALVDYARETSAPALTKTSSTPQTDKL</sequence>
<dbReference type="KEGG" id="mjl:Mjls_2639"/>
<dbReference type="Gene3D" id="3.40.190.10">
    <property type="entry name" value="Periplasmic binding protein-like II"/>
    <property type="match status" value="2"/>
</dbReference>
<comment type="similarity">
    <text evidence="1">Belongs to the LysR transcriptional regulatory family.</text>
</comment>
<evidence type="ECO:0000256" key="2">
    <source>
        <dbReference type="ARBA" id="ARBA00023015"/>
    </source>
</evidence>
<dbReference type="CDD" id="cd08412">
    <property type="entry name" value="PBP2_PAO1_like"/>
    <property type="match status" value="1"/>
</dbReference>